<gene>
    <name evidence="2" type="ORF">GQ26_0160930</name>
</gene>
<dbReference type="EMBL" id="JPOX01000016">
    <property type="protein sequence ID" value="KFX47043.1"/>
    <property type="molecule type" value="Genomic_DNA"/>
</dbReference>
<proteinExistence type="predicted"/>
<keyword evidence="2" id="KW-0808">Transferase</keyword>
<comment type="caution">
    <text evidence="2">The sequence shown here is derived from an EMBL/GenBank/DDBJ whole genome shotgun (WGS) entry which is preliminary data.</text>
</comment>
<dbReference type="GO" id="GO:0016301">
    <property type="term" value="F:kinase activity"/>
    <property type="evidence" value="ECO:0007669"/>
    <property type="project" value="UniProtKB-KW"/>
</dbReference>
<evidence type="ECO:0000313" key="2">
    <source>
        <dbReference type="EMBL" id="KFX47043.1"/>
    </source>
</evidence>
<reference evidence="2" key="1">
    <citation type="journal article" date="2014" name="PLoS Genet.">
        <title>Signature Gene Expression Reveals Novel Clues to the Molecular Mechanisms of Dimorphic Transition in Penicillium marneffei.</title>
        <authorList>
            <person name="Yang E."/>
            <person name="Wang G."/>
            <person name="Cai J."/>
            <person name="Woo P.C."/>
            <person name="Lau S.K."/>
            <person name="Yuen K.-Y."/>
            <person name="Chow W.-N."/>
            <person name="Lin X."/>
        </authorList>
    </citation>
    <scope>NUCLEOTIDE SEQUENCE [LARGE SCALE GENOMIC DNA]</scope>
    <source>
        <strain evidence="2">PM1</strain>
    </source>
</reference>
<protein>
    <submittedName>
        <fullName evidence="2">Phosphoglycerate kinase</fullName>
    </submittedName>
</protein>
<feature type="signal peptide" evidence="1">
    <location>
        <begin position="1"/>
        <end position="18"/>
    </location>
</feature>
<feature type="chain" id="PRO_5009749817" evidence="1">
    <location>
        <begin position="19"/>
        <end position="220"/>
    </location>
</feature>
<dbReference type="EMBL" id="JPOX01000016">
    <property type="protein sequence ID" value="KFX47042.1"/>
    <property type="molecule type" value="Genomic_DNA"/>
</dbReference>
<accession>A0A093XPC5</accession>
<keyword evidence="1" id="KW-0732">Signal</keyword>
<dbReference type="HOGENOM" id="CLU_085154_1_0_1"/>
<dbReference type="eggNOG" id="ENOG502SWWX">
    <property type="taxonomic scope" value="Eukaryota"/>
</dbReference>
<evidence type="ECO:0000256" key="1">
    <source>
        <dbReference type="SAM" id="SignalP"/>
    </source>
</evidence>
<sequence length="220" mass="21760">MRTSFAATALSMAALAAAQGGLISNLASSGVTTASPTTFASGTTTIKMFEAGETNPGMTDYYGSIISADAVATTVLVNCRNPSDKNCVGGVTMVGGPSTWHLAVTTIQPAYGVDLTIAVIDDCKITASTQAICGNTIEGTASAGGQKTTTASSSTRTYASSEIYYDDLLITAGVEKLTSPQATQTPKGAGAVAAPVPTGNFGLTVGGMAAAAVVAAAGLL</sequence>
<organism evidence="2">
    <name type="scientific">Talaromyces marneffei PM1</name>
    <dbReference type="NCBI Taxonomy" id="1077442"/>
    <lineage>
        <taxon>Eukaryota</taxon>
        <taxon>Fungi</taxon>
        <taxon>Dikarya</taxon>
        <taxon>Ascomycota</taxon>
        <taxon>Pezizomycotina</taxon>
        <taxon>Eurotiomycetes</taxon>
        <taxon>Eurotiomycetidae</taxon>
        <taxon>Eurotiales</taxon>
        <taxon>Trichocomaceae</taxon>
        <taxon>Talaromyces</taxon>
        <taxon>Talaromyces sect. Talaromyces</taxon>
    </lineage>
</organism>
<keyword evidence="2" id="KW-0418">Kinase</keyword>
<dbReference type="AlphaFoldDB" id="A0A093XPC5"/>
<name>A0A093XPC5_TALMA</name>